<proteinExistence type="predicted"/>
<name>A0A8J3JGZ9_9ACTN</name>
<dbReference type="RefSeq" id="WP_239125857.1">
    <property type="nucleotide sequence ID" value="NZ_BONF01000020.1"/>
</dbReference>
<feature type="chain" id="PRO_5035281282" description="Helicase" evidence="1">
    <location>
        <begin position="22"/>
        <end position="129"/>
    </location>
</feature>
<dbReference type="InterPro" id="IPR021202">
    <property type="entry name" value="Rv3654c-like"/>
</dbReference>
<protein>
    <recommendedName>
        <fullName evidence="4">Helicase</fullName>
    </recommendedName>
</protein>
<dbReference type="NCBIfam" id="TIGR03816">
    <property type="entry name" value="tadE_like_DECH"/>
    <property type="match status" value="1"/>
</dbReference>
<dbReference type="EMBL" id="BONF01000020">
    <property type="protein sequence ID" value="GIF82454.1"/>
    <property type="molecule type" value="Genomic_DNA"/>
</dbReference>
<evidence type="ECO:0008006" key="4">
    <source>
        <dbReference type="Google" id="ProtNLM"/>
    </source>
</evidence>
<reference evidence="2 3" key="1">
    <citation type="submission" date="2021-01" db="EMBL/GenBank/DDBJ databases">
        <title>Whole genome shotgun sequence of Catellatospora bangladeshensis NBRC 107357.</title>
        <authorList>
            <person name="Komaki H."/>
            <person name="Tamura T."/>
        </authorList>
    </citation>
    <scope>NUCLEOTIDE SEQUENCE [LARGE SCALE GENOMIC DNA]</scope>
    <source>
        <strain evidence="2 3">NBRC 107357</strain>
    </source>
</reference>
<accession>A0A8J3JGZ9</accession>
<feature type="signal peptide" evidence="1">
    <location>
        <begin position="1"/>
        <end position="21"/>
    </location>
</feature>
<comment type="caution">
    <text evidence="2">The sequence shown here is derived from an EMBL/GenBank/DDBJ whole genome shotgun (WGS) entry which is preliminary data.</text>
</comment>
<keyword evidence="1" id="KW-0732">Signal</keyword>
<evidence type="ECO:0000256" key="1">
    <source>
        <dbReference type="SAM" id="SignalP"/>
    </source>
</evidence>
<sequence length="129" mass="12696">MSSLYALGVGLVFVAAGTVVAAEGAHLVAREQARTAADLGALAGAAYAVQGADVACARAGDLVRANGATVTDCRLDGLDLLLSVIAVTRAGAAEATARAGPVRFAAVGFAAVGFAAGFGDRDFVSRSEV</sequence>
<dbReference type="Proteomes" id="UP000601223">
    <property type="component" value="Unassembled WGS sequence"/>
</dbReference>
<organism evidence="2 3">
    <name type="scientific">Catellatospora bangladeshensis</name>
    <dbReference type="NCBI Taxonomy" id="310355"/>
    <lineage>
        <taxon>Bacteria</taxon>
        <taxon>Bacillati</taxon>
        <taxon>Actinomycetota</taxon>
        <taxon>Actinomycetes</taxon>
        <taxon>Micromonosporales</taxon>
        <taxon>Micromonosporaceae</taxon>
        <taxon>Catellatospora</taxon>
    </lineage>
</organism>
<evidence type="ECO:0000313" key="2">
    <source>
        <dbReference type="EMBL" id="GIF82454.1"/>
    </source>
</evidence>
<gene>
    <name evidence="2" type="ORF">Cba03nite_38030</name>
</gene>
<keyword evidence="3" id="KW-1185">Reference proteome</keyword>
<evidence type="ECO:0000313" key="3">
    <source>
        <dbReference type="Proteomes" id="UP000601223"/>
    </source>
</evidence>
<dbReference type="AlphaFoldDB" id="A0A8J3JGZ9"/>